<name>F9T6Q6_9VIBR</name>
<sequence length="100" mass="11148">MKSVFEPLNALLFFCMVLITLLFKPTVTQTVFKPVIDSKRSLLVKLRFLSKWFTKQVPYFAPFVLSVSGLVYMLLGGVEAVVSVLIICALPVLLPTPSNL</sequence>
<keyword evidence="2" id="KW-0614">Plasmid</keyword>
<feature type="transmembrane region" description="Helical" evidence="1">
    <location>
        <begin position="70"/>
        <end position="94"/>
    </location>
</feature>
<dbReference type="AlphaFoldDB" id="F9T6Q6"/>
<keyword evidence="1" id="KW-0472">Membrane</keyword>
<dbReference type="Proteomes" id="UP000003836">
    <property type="component" value="Unassembled WGS sequence"/>
</dbReference>
<dbReference type="EMBL" id="AFWI01000154">
    <property type="protein sequence ID" value="EGU54461.1"/>
    <property type="molecule type" value="Genomic_DNA"/>
</dbReference>
<keyword evidence="1" id="KW-1133">Transmembrane helix</keyword>
<dbReference type="PATRIC" id="fig|1051646.9.peg.5090"/>
<dbReference type="EMBL" id="CP009359">
    <property type="protein sequence ID" value="AIW17532.1"/>
    <property type="molecule type" value="Genomic_DNA"/>
</dbReference>
<reference evidence="3" key="1">
    <citation type="submission" date="2011-08" db="EMBL/GenBank/DDBJ databases">
        <authorList>
            <person name="Hoffman M."/>
            <person name="Strain E.A."/>
            <person name="Brown E."/>
            <person name="Allard M.W."/>
        </authorList>
    </citation>
    <scope>NUCLEOTIDE SEQUENCE</scope>
    <source>
        <strain evidence="3">ATCC 19109</strain>
    </source>
</reference>
<dbReference type="RefSeq" id="WP_004745268.1">
    <property type="nucleotide sequence ID" value="NZ_AFWI01000154.1"/>
</dbReference>
<geneLocation type="plasmid" evidence="2 5">
    <name>p48</name>
</geneLocation>
<dbReference type="Proteomes" id="UP000030071">
    <property type="component" value="Plasmid p48"/>
</dbReference>
<dbReference type="HOGENOM" id="CLU_2304910_0_0_6"/>
<keyword evidence="4" id="KW-1185">Reference proteome</keyword>
<dbReference type="KEGG" id="vtu:IX91_26095"/>
<evidence type="ECO:0000313" key="2">
    <source>
        <dbReference type="EMBL" id="AIW17532.1"/>
    </source>
</evidence>
<protein>
    <submittedName>
        <fullName evidence="2">Uncharacterized protein</fullName>
    </submittedName>
</protein>
<reference evidence="2 5" key="3">
    <citation type="submission" date="2014-08" db="EMBL/GenBank/DDBJ databases">
        <title>First Complete Genome Sequence of the Shellfish Pathogen Vibrio tubiashii.</title>
        <authorList>
            <person name="Richards G.P."/>
            <person name="Needleman D.S."/>
            <person name="Watson M.A."/>
            <person name="Bono J.L."/>
        </authorList>
    </citation>
    <scope>NUCLEOTIDE SEQUENCE [LARGE SCALE GENOMIC DNA]</scope>
    <source>
        <strain evidence="2 5">ATCC 19109</strain>
        <plasmid evidence="2">p48</plasmid>
        <plasmid evidence="5">Plasmid p48</plasmid>
    </source>
</reference>
<keyword evidence="1" id="KW-0812">Transmembrane</keyword>
<proteinExistence type="predicted"/>
<reference evidence="3 4" key="2">
    <citation type="journal article" date="2012" name="Int. J. Syst. Evol. Microbiol.">
        <title>Vibrio caribbeanicus sp. nov., isolated from the marine sponge Scleritoderma cyanea.</title>
        <authorList>
            <person name="Hoffmann M."/>
            <person name="Monday S.R."/>
            <person name="Allard M.W."/>
            <person name="Strain E.A."/>
            <person name="Whittaker P."/>
            <person name="Naum M."/>
            <person name="McCarthy P.J."/>
            <person name="Lopez J.V."/>
            <person name="Fischer M."/>
            <person name="Brown E.W."/>
        </authorList>
    </citation>
    <scope>NUCLEOTIDE SEQUENCE [LARGE SCALE GENOMIC DNA]</scope>
    <source>
        <strain evidence="3 4">ATCC 19109</strain>
    </source>
</reference>
<evidence type="ECO:0000313" key="5">
    <source>
        <dbReference type="Proteomes" id="UP000030071"/>
    </source>
</evidence>
<dbReference type="GeneID" id="23448199"/>
<evidence type="ECO:0000313" key="3">
    <source>
        <dbReference type="EMBL" id="EGU54461.1"/>
    </source>
</evidence>
<organism evidence="2 5">
    <name type="scientific">Vibrio tubiashii ATCC 19109</name>
    <dbReference type="NCBI Taxonomy" id="1051646"/>
    <lineage>
        <taxon>Bacteria</taxon>
        <taxon>Pseudomonadati</taxon>
        <taxon>Pseudomonadota</taxon>
        <taxon>Gammaproteobacteria</taxon>
        <taxon>Vibrionales</taxon>
        <taxon>Vibrionaceae</taxon>
        <taxon>Vibrio</taxon>
        <taxon>Vibrio oreintalis group</taxon>
    </lineage>
</organism>
<evidence type="ECO:0000313" key="4">
    <source>
        <dbReference type="Proteomes" id="UP000003836"/>
    </source>
</evidence>
<gene>
    <name evidence="2" type="ORF">IX91_26095</name>
    <name evidence="3" type="ORF">VITU9109_02767</name>
</gene>
<accession>F9T6Q6</accession>
<evidence type="ECO:0000256" key="1">
    <source>
        <dbReference type="SAM" id="Phobius"/>
    </source>
</evidence>